<comment type="subcellular location">
    <subcellularLocation>
        <location evidence="1">Membrane</location>
        <topology evidence="1">Multi-pass membrane protein</topology>
    </subcellularLocation>
</comment>
<accession>A0A1Q8V4V3</accession>
<evidence type="ECO:0000256" key="3">
    <source>
        <dbReference type="ARBA" id="ARBA00022692"/>
    </source>
</evidence>
<feature type="transmembrane region" description="Helical" evidence="7">
    <location>
        <begin position="90"/>
        <end position="109"/>
    </location>
</feature>
<dbReference type="InterPro" id="IPR000620">
    <property type="entry name" value="EamA_dom"/>
</dbReference>
<feature type="region of interest" description="Disordered" evidence="6">
    <location>
        <begin position="1"/>
        <end position="22"/>
    </location>
</feature>
<feature type="compositionally biased region" description="Polar residues" evidence="6">
    <location>
        <begin position="1"/>
        <end position="11"/>
    </location>
</feature>
<sequence>MTTHAAPSSATRDSRSAAPGGALSDGRMRITWIALTALAPAVWGTTYIVTTRALPPGHPVFAALMRTLPAGAFALLAARQLPRGTWWWKSLVLGALNMTCFFPLLFVAAQRLPGGVAATLGAAQPIIVAGLAVTVLGERLSAWRLIWGVSGVVGIALVVLGPQAQLDALGVAAGLGGAVSMGLGVVLTKRWGRPDGISALGLAGWQLTGAGLLLIVPALVLDGIPAGIGTRAVAGYAWLGLVGGLAAYVLWFEGIRRLPVTPTTLLGLLSPLTAALLGHVIAGEALTPLQLLGFALALTAMSAGQLAPPSSRSSSRKDPS</sequence>
<dbReference type="Pfam" id="PF00892">
    <property type="entry name" value="EamA"/>
    <property type="match status" value="2"/>
</dbReference>
<feature type="transmembrane region" description="Helical" evidence="7">
    <location>
        <begin position="233"/>
        <end position="252"/>
    </location>
</feature>
<dbReference type="RefSeq" id="WP_075377512.1">
    <property type="nucleotide sequence ID" value="NZ_MSKJ01000032.1"/>
</dbReference>
<evidence type="ECO:0000256" key="7">
    <source>
        <dbReference type="SAM" id="Phobius"/>
    </source>
</evidence>
<keyword evidence="3 7" id="KW-0812">Transmembrane</keyword>
<feature type="transmembrane region" description="Helical" evidence="7">
    <location>
        <begin position="60"/>
        <end position="78"/>
    </location>
</feature>
<dbReference type="OrthoDB" id="5430053at2"/>
<reference evidence="9 10" key="1">
    <citation type="submission" date="2016-12" db="EMBL/GenBank/DDBJ databases">
        <title>Genomic Comparison of strains in the 'Actinomyces naeslundii' Group.</title>
        <authorList>
            <person name="Mughal S.R."/>
            <person name="Do T."/>
            <person name="Gilbert S.C."/>
            <person name="Witherden E.A."/>
            <person name="Didelot X."/>
            <person name="Beighton D."/>
        </authorList>
    </citation>
    <scope>NUCLEOTIDE SEQUENCE [LARGE SCALE GENOMIC DNA]</scope>
    <source>
        <strain evidence="9 10">CCUG 33920</strain>
    </source>
</reference>
<dbReference type="AlphaFoldDB" id="A0A1Q8V4V3"/>
<evidence type="ECO:0000256" key="2">
    <source>
        <dbReference type="ARBA" id="ARBA00007362"/>
    </source>
</evidence>
<feature type="domain" description="EamA" evidence="8">
    <location>
        <begin position="169"/>
        <end position="300"/>
    </location>
</feature>
<gene>
    <name evidence="9" type="ORF">BKH29_11655</name>
</gene>
<evidence type="ECO:0000256" key="5">
    <source>
        <dbReference type="ARBA" id="ARBA00023136"/>
    </source>
</evidence>
<protein>
    <submittedName>
        <fullName evidence="9">EamA family transporter</fullName>
    </submittedName>
</protein>
<comment type="caution">
    <text evidence="9">The sequence shown here is derived from an EMBL/GenBank/DDBJ whole genome shotgun (WGS) entry which is preliminary data.</text>
</comment>
<feature type="transmembrane region" description="Helical" evidence="7">
    <location>
        <begin position="168"/>
        <end position="187"/>
    </location>
</feature>
<keyword evidence="4 7" id="KW-1133">Transmembrane helix</keyword>
<feature type="transmembrane region" description="Helical" evidence="7">
    <location>
        <begin position="199"/>
        <end position="221"/>
    </location>
</feature>
<evidence type="ECO:0000313" key="10">
    <source>
        <dbReference type="Proteomes" id="UP000186857"/>
    </source>
</evidence>
<proteinExistence type="inferred from homology"/>
<dbReference type="Proteomes" id="UP000186857">
    <property type="component" value="Unassembled WGS sequence"/>
</dbReference>
<dbReference type="PANTHER" id="PTHR32322:SF2">
    <property type="entry name" value="EAMA DOMAIN-CONTAINING PROTEIN"/>
    <property type="match status" value="1"/>
</dbReference>
<feature type="transmembrane region" description="Helical" evidence="7">
    <location>
        <begin position="264"/>
        <end position="282"/>
    </location>
</feature>
<keyword evidence="5 7" id="KW-0472">Membrane</keyword>
<feature type="domain" description="EamA" evidence="8">
    <location>
        <begin position="31"/>
        <end position="159"/>
    </location>
</feature>
<evidence type="ECO:0000256" key="6">
    <source>
        <dbReference type="SAM" id="MobiDB-lite"/>
    </source>
</evidence>
<dbReference type="SUPFAM" id="SSF103481">
    <property type="entry name" value="Multidrug resistance efflux transporter EmrE"/>
    <property type="match status" value="2"/>
</dbReference>
<feature type="transmembrane region" description="Helical" evidence="7">
    <location>
        <begin position="30"/>
        <end position="48"/>
    </location>
</feature>
<comment type="similarity">
    <text evidence="2">Belongs to the EamA transporter family.</text>
</comment>
<feature type="transmembrane region" description="Helical" evidence="7">
    <location>
        <begin position="115"/>
        <end position="136"/>
    </location>
</feature>
<dbReference type="InterPro" id="IPR050638">
    <property type="entry name" value="AA-Vitamin_Transporters"/>
</dbReference>
<evidence type="ECO:0000256" key="1">
    <source>
        <dbReference type="ARBA" id="ARBA00004141"/>
    </source>
</evidence>
<evidence type="ECO:0000256" key="4">
    <source>
        <dbReference type="ARBA" id="ARBA00022989"/>
    </source>
</evidence>
<dbReference type="InterPro" id="IPR037185">
    <property type="entry name" value="EmrE-like"/>
</dbReference>
<dbReference type="GO" id="GO:0016020">
    <property type="term" value="C:membrane"/>
    <property type="evidence" value="ECO:0007669"/>
    <property type="project" value="UniProtKB-SubCell"/>
</dbReference>
<dbReference type="PANTHER" id="PTHR32322">
    <property type="entry name" value="INNER MEMBRANE TRANSPORTER"/>
    <property type="match status" value="1"/>
</dbReference>
<feature type="transmembrane region" description="Helical" evidence="7">
    <location>
        <begin position="143"/>
        <end position="162"/>
    </location>
</feature>
<dbReference type="Gene3D" id="1.10.3730.20">
    <property type="match status" value="1"/>
</dbReference>
<name>A0A1Q8V4V3_9ACTO</name>
<evidence type="ECO:0000259" key="8">
    <source>
        <dbReference type="Pfam" id="PF00892"/>
    </source>
</evidence>
<dbReference type="EMBL" id="MSKJ01000032">
    <property type="protein sequence ID" value="OLO43149.1"/>
    <property type="molecule type" value="Genomic_DNA"/>
</dbReference>
<organism evidence="9 10">
    <name type="scientific">Actinomyces oris</name>
    <dbReference type="NCBI Taxonomy" id="544580"/>
    <lineage>
        <taxon>Bacteria</taxon>
        <taxon>Bacillati</taxon>
        <taxon>Actinomycetota</taxon>
        <taxon>Actinomycetes</taxon>
        <taxon>Actinomycetales</taxon>
        <taxon>Actinomycetaceae</taxon>
        <taxon>Actinomyces</taxon>
    </lineage>
</organism>
<evidence type="ECO:0000313" key="9">
    <source>
        <dbReference type="EMBL" id="OLO43149.1"/>
    </source>
</evidence>